<dbReference type="EMBL" id="JSUM01000006">
    <property type="protein sequence ID" value="KGQ70705.1"/>
    <property type="molecule type" value="Genomic_DNA"/>
</dbReference>
<comment type="caution">
    <text evidence="2">The sequence shown here is derived from an EMBL/GenBank/DDBJ whole genome shotgun (WGS) entry which is preliminary data.</text>
</comment>
<keyword evidence="1" id="KW-1133">Transmembrane helix</keyword>
<feature type="transmembrane region" description="Helical" evidence="1">
    <location>
        <begin position="329"/>
        <end position="350"/>
    </location>
</feature>
<feature type="transmembrane region" description="Helical" evidence="1">
    <location>
        <begin position="385"/>
        <end position="404"/>
    </location>
</feature>
<dbReference type="Proteomes" id="UP000030380">
    <property type="component" value="Unassembled WGS sequence"/>
</dbReference>
<dbReference type="RefSeq" id="WP_034614205.1">
    <property type="nucleotide sequence ID" value="NZ_JSUM01000006.1"/>
</dbReference>
<feature type="transmembrane region" description="Helical" evidence="1">
    <location>
        <begin position="277"/>
        <end position="297"/>
    </location>
</feature>
<sequence length="410" mass="45650">MQWHTALAYALLFFAPSTVLQQMAVYAVFGLFGALLTIYLFYPYFIEKMPYATFVAQTGLYRYLHFWRENCKIIPLMCGVVPLLLYAAIQIQFNDDVRTFQRPTESLKQMERQVTAILGQSNQLQYFILQADNQESLLQRSEQLKSALQQAKLDHAYRVLLSDYVPSRERKQRNAILVSGAVQTLTPALTGLGLQQVQPYPETITTLTQFMDSALGGDFQSLYFQKTQGSRTIYYLLVPLQDGEQGKFSQIASETDGVSYHNLTQQWSVLFGQTRNAVLWMLSASAVLVCLCLAYGFSIRFAGMFVFVIAFSMLCSLAVLSLSGQYFNVFSALGLALVLGMSVDYAIFLAKSRTASAGAFLAILLSAVTSLLSFGLLMFSQTQALASFAMTVSVGISIAFFYAAGTENRD</sequence>
<protein>
    <recommendedName>
        <fullName evidence="4">Membrane transport protein MMPL domain-containing protein</fullName>
    </recommendedName>
</protein>
<dbReference type="STRING" id="505317.OA57_04910"/>
<feature type="transmembrane region" description="Helical" evidence="1">
    <location>
        <begin position="304"/>
        <end position="323"/>
    </location>
</feature>
<evidence type="ECO:0000313" key="2">
    <source>
        <dbReference type="EMBL" id="KGQ70705.1"/>
    </source>
</evidence>
<feature type="transmembrane region" description="Helical" evidence="1">
    <location>
        <begin position="23"/>
        <end position="42"/>
    </location>
</feature>
<organism evidence="2 3">
    <name type="scientific">Chelonobacter oris</name>
    <dbReference type="NCBI Taxonomy" id="505317"/>
    <lineage>
        <taxon>Bacteria</taxon>
        <taxon>Pseudomonadati</taxon>
        <taxon>Pseudomonadota</taxon>
        <taxon>Gammaproteobacteria</taxon>
        <taxon>Pasteurellales</taxon>
        <taxon>Pasteurellaceae</taxon>
        <taxon>Chelonobacter</taxon>
    </lineage>
</organism>
<name>A0A0A3AUH9_9PAST</name>
<feature type="transmembrane region" description="Helical" evidence="1">
    <location>
        <begin position="73"/>
        <end position="93"/>
    </location>
</feature>
<dbReference type="OrthoDB" id="9780358at2"/>
<keyword evidence="1" id="KW-0472">Membrane</keyword>
<feature type="transmembrane region" description="Helical" evidence="1">
    <location>
        <begin position="357"/>
        <end position="379"/>
    </location>
</feature>
<dbReference type="SUPFAM" id="SSF82866">
    <property type="entry name" value="Multidrug efflux transporter AcrB transmembrane domain"/>
    <property type="match status" value="1"/>
</dbReference>
<keyword evidence="1" id="KW-0812">Transmembrane</keyword>
<keyword evidence="3" id="KW-1185">Reference proteome</keyword>
<reference evidence="2 3" key="1">
    <citation type="submission" date="2014-11" db="EMBL/GenBank/DDBJ databases">
        <title>Draft genome sequence of Chelonobacter oris 1662T, associated with respiratory disease in Hermann's Tortoises.</title>
        <authorList>
            <person name="Kudirkiene E."/>
            <person name="Hansen M.J."/>
            <person name="Bojesen A.M."/>
        </authorList>
    </citation>
    <scope>NUCLEOTIDE SEQUENCE [LARGE SCALE GENOMIC DNA]</scope>
    <source>
        <strain evidence="2 3">1662</strain>
    </source>
</reference>
<evidence type="ECO:0000313" key="3">
    <source>
        <dbReference type="Proteomes" id="UP000030380"/>
    </source>
</evidence>
<evidence type="ECO:0008006" key="4">
    <source>
        <dbReference type="Google" id="ProtNLM"/>
    </source>
</evidence>
<proteinExistence type="predicted"/>
<evidence type="ECO:0000256" key="1">
    <source>
        <dbReference type="SAM" id="Phobius"/>
    </source>
</evidence>
<accession>A0A0A3AUH9</accession>
<dbReference type="AlphaFoldDB" id="A0A0A3AUH9"/>
<dbReference type="Gene3D" id="1.20.1640.10">
    <property type="entry name" value="Multidrug efflux transporter AcrB transmembrane domain"/>
    <property type="match status" value="1"/>
</dbReference>
<gene>
    <name evidence="2" type="ORF">OA57_04910</name>
</gene>